<dbReference type="AlphaFoldDB" id="A0A7W0CE31"/>
<reference evidence="4 5" key="1">
    <citation type="submission" date="2020-07" db="EMBL/GenBank/DDBJ databases">
        <title>Genomic Encyclopedia of Type Strains, Phase IV (KMG-IV): sequencing the most valuable type-strain genomes for metagenomic binning, comparative biology and taxonomic classification.</title>
        <authorList>
            <person name="Goeker M."/>
        </authorList>
    </citation>
    <scope>NUCLEOTIDE SEQUENCE [LARGE SCALE GENOMIC DNA]</scope>
    <source>
        <strain evidence="4 5">DSM 45533</strain>
    </source>
</reference>
<keyword evidence="5" id="KW-1185">Reference proteome</keyword>
<protein>
    <submittedName>
        <fullName evidence="4">Membrane protease YdiL (CAAX protease family)</fullName>
    </submittedName>
</protein>
<proteinExistence type="predicted"/>
<keyword evidence="2" id="KW-0812">Transmembrane</keyword>
<dbReference type="Proteomes" id="UP000530928">
    <property type="component" value="Unassembled WGS sequence"/>
</dbReference>
<feature type="region of interest" description="Disordered" evidence="1">
    <location>
        <begin position="1"/>
        <end position="30"/>
    </location>
</feature>
<feature type="transmembrane region" description="Helical" evidence="2">
    <location>
        <begin position="113"/>
        <end position="140"/>
    </location>
</feature>
<comment type="caution">
    <text evidence="4">The sequence shown here is derived from an EMBL/GenBank/DDBJ whole genome shotgun (WGS) entry which is preliminary data.</text>
</comment>
<dbReference type="GO" id="GO:0004175">
    <property type="term" value="F:endopeptidase activity"/>
    <property type="evidence" value="ECO:0007669"/>
    <property type="project" value="UniProtKB-ARBA"/>
</dbReference>
<dbReference type="EMBL" id="JACDUR010000001">
    <property type="protein sequence ID" value="MBA2889429.1"/>
    <property type="molecule type" value="Genomic_DNA"/>
</dbReference>
<gene>
    <name evidence="4" type="ORF">HNR30_000764</name>
</gene>
<feature type="transmembrane region" description="Helical" evidence="2">
    <location>
        <begin position="68"/>
        <end position="86"/>
    </location>
</feature>
<name>A0A7W0CE31_9ACTN</name>
<dbReference type="Pfam" id="PF02517">
    <property type="entry name" value="Rce1-like"/>
    <property type="match status" value="1"/>
</dbReference>
<organism evidence="4 5">
    <name type="scientific">Nonomuraea soli</name>
    <dbReference type="NCBI Taxonomy" id="1032476"/>
    <lineage>
        <taxon>Bacteria</taxon>
        <taxon>Bacillati</taxon>
        <taxon>Actinomycetota</taxon>
        <taxon>Actinomycetes</taxon>
        <taxon>Streptosporangiales</taxon>
        <taxon>Streptosporangiaceae</taxon>
        <taxon>Nonomuraea</taxon>
    </lineage>
</organism>
<feature type="domain" description="CAAX prenyl protease 2/Lysostaphin resistance protein A-like" evidence="3">
    <location>
        <begin position="173"/>
        <end position="274"/>
    </location>
</feature>
<keyword evidence="4" id="KW-0378">Hydrolase</keyword>
<dbReference type="RefSeq" id="WP_181608224.1">
    <property type="nucleotide sequence ID" value="NZ_BAABAM010000001.1"/>
</dbReference>
<dbReference type="GO" id="GO:0006508">
    <property type="term" value="P:proteolysis"/>
    <property type="evidence" value="ECO:0007669"/>
    <property type="project" value="UniProtKB-KW"/>
</dbReference>
<keyword evidence="2" id="KW-0472">Membrane</keyword>
<sequence length="322" mass="33982">MAEARPTPSPRVAEALPTPSPSEARTRHSTPTPKRDLVVFLAVSFGLSWLVALPLWLGDGLESTQFLLWGSLLMLTPTVGVLAVWLTRRTPFRRFANETGLTLGPARGRTARLILAAWLGIPAIILTSIALSLLLGWLQPNLSGLAATLRSAGLPVPADLAPAFIAQVVGATLIGPLVNAVQSFGEEWGWRGWLLPRLVEERGVWFGVLVSGVIWGAWHAPLTLLGYNYPDLGAWAALMFVGATVLIGALFGWLRLRSGSVWPAVVAHGSLNAVGPVVLAFGGSPNAALVGVAGVAGWVVLAVVTAVLFRAFPVRRAEVAGA</sequence>
<feature type="transmembrane region" description="Helical" evidence="2">
    <location>
        <begin position="261"/>
        <end position="281"/>
    </location>
</feature>
<evidence type="ECO:0000313" key="5">
    <source>
        <dbReference type="Proteomes" id="UP000530928"/>
    </source>
</evidence>
<evidence type="ECO:0000256" key="2">
    <source>
        <dbReference type="SAM" id="Phobius"/>
    </source>
</evidence>
<dbReference type="PANTHER" id="PTHR35797:SF1">
    <property type="entry name" value="PROTEASE"/>
    <property type="match status" value="1"/>
</dbReference>
<evidence type="ECO:0000259" key="3">
    <source>
        <dbReference type="Pfam" id="PF02517"/>
    </source>
</evidence>
<dbReference type="InterPro" id="IPR003675">
    <property type="entry name" value="Rce1/LyrA-like_dom"/>
</dbReference>
<feature type="transmembrane region" description="Helical" evidence="2">
    <location>
        <begin position="287"/>
        <end position="309"/>
    </location>
</feature>
<evidence type="ECO:0000313" key="4">
    <source>
        <dbReference type="EMBL" id="MBA2889429.1"/>
    </source>
</evidence>
<dbReference type="PANTHER" id="PTHR35797">
    <property type="entry name" value="PROTEASE-RELATED"/>
    <property type="match status" value="1"/>
</dbReference>
<dbReference type="GO" id="GO:0080120">
    <property type="term" value="P:CAAX-box protein maturation"/>
    <property type="evidence" value="ECO:0007669"/>
    <property type="project" value="UniProtKB-ARBA"/>
</dbReference>
<feature type="transmembrane region" description="Helical" evidence="2">
    <location>
        <begin position="232"/>
        <end position="254"/>
    </location>
</feature>
<dbReference type="InterPro" id="IPR042150">
    <property type="entry name" value="MmRce1-like"/>
</dbReference>
<keyword evidence="4" id="KW-0645">Protease</keyword>
<feature type="transmembrane region" description="Helical" evidence="2">
    <location>
        <begin position="37"/>
        <end position="56"/>
    </location>
</feature>
<feature type="transmembrane region" description="Helical" evidence="2">
    <location>
        <begin position="160"/>
        <end position="181"/>
    </location>
</feature>
<feature type="transmembrane region" description="Helical" evidence="2">
    <location>
        <begin position="202"/>
        <end position="220"/>
    </location>
</feature>
<evidence type="ECO:0000256" key="1">
    <source>
        <dbReference type="SAM" id="MobiDB-lite"/>
    </source>
</evidence>
<keyword evidence="2" id="KW-1133">Transmembrane helix</keyword>
<accession>A0A7W0CE31</accession>